<feature type="compositionally biased region" description="Polar residues" evidence="4">
    <location>
        <begin position="405"/>
        <end position="423"/>
    </location>
</feature>
<dbReference type="Pfam" id="PF05383">
    <property type="entry name" value="La"/>
    <property type="match status" value="1"/>
</dbReference>
<feature type="region of interest" description="Disordered" evidence="4">
    <location>
        <begin position="319"/>
        <end position="656"/>
    </location>
</feature>
<feature type="compositionally biased region" description="Pro residues" evidence="4">
    <location>
        <begin position="537"/>
        <end position="546"/>
    </location>
</feature>
<keyword evidence="7" id="KW-1185">Reference proteome</keyword>
<dbReference type="InterPro" id="IPR035979">
    <property type="entry name" value="RBD_domain_sf"/>
</dbReference>
<evidence type="ECO:0000256" key="2">
    <source>
        <dbReference type="ARBA" id="ARBA00022884"/>
    </source>
</evidence>
<dbReference type="PROSITE" id="PS50961">
    <property type="entry name" value="HTH_LA"/>
    <property type="match status" value="1"/>
</dbReference>
<evidence type="ECO:0000313" key="7">
    <source>
        <dbReference type="Proteomes" id="UP001165289"/>
    </source>
</evidence>
<evidence type="ECO:0000256" key="1">
    <source>
        <dbReference type="ARBA" id="ARBA00022553"/>
    </source>
</evidence>
<reference evidence="6 7" key="1">
    <citation type="journal article" date="2023" name="BMC Biol.">
        <title>The compact genome of the sponge Oopsacas minuta (Hexactinellida) is lacking key metazoan core genes.</title>
        <authorList>
            <person name="Santini S."/>
            <person name="Schenkelaars Q."/>
            <person name="Jourda C."/>
            <person name="Duchesne M."/>
            <person name="Belahbib H."/>
            <person name="Rocher C."/>
            <person name="Selva M."/>
            <person name="Riesgo A."/>
            <person name="Vervoort M."/>
            <person name="Leys S.P."/>
            <person name="Kodjabachian L."/>
            <person name="Le Bivic A."/>
            <person name="Borchiellini C."/>
            <person name="Claverie J.M."/>
            <person name="Renard E."/>
        </authorList>
    </citation>
    <scope>NUCLEOTIDE SEQUENCE [LARGE SCALE GENOMIC DNA]</scope>
    <source>
        <strain evidence="6">SPO-2</strain>
    </source>
</reference>
<dbReference type="SMART" id="SM00715">
    <property type="entry name" value="LA"/>
    <property type="match status" value="1"/>
</dbReference>
<dbReference type="GO" id="GO:0010494">
    <property type="term" value="C:cytoplasmic stress granule"/>
    <property type="evidence" value="ECO:0007669"/>
    <property type="project" value="TreeGrafter"/>
</dbReference>
<protein>
    <submittedName>
        <fullName evidence="6">La-related protein 4-like isoform X2</fullName>
    </submittedName>
</protein>
<evidence type="ECO:0000259" key="5">
    <source>
        <dbReference type="PROSITE" id="PS50961"/>
    </source>
</evidence>
<feature type="compositionally biased region" description="Basic and acidic residues" evidence="4">
    <location>
        <begin position="372"/>
        <end position="389"/>
    </location>
</feature>
<feature type="compositionally biased region" description="Basic and acidic residues" evidence="4">
    <location>
        <begin position="517"/>
        <end position="527"/>
    </location>
</feature>
<evidence type="ECO:0000256" key="3">
    <source>
        <dbReference type="PROSITE-ProRule" id="PRU00332"/>
    </source>
</evidence>
<dbReference type="GO" id="GO:0005829">
    <property type="term" value="C:cytosol"/>
    <property type="evidence" value="ECO:0007669"/>
    <property type="project" value="TreeGrafter"/>
</dbReference>
<feature type="compositionally biased region" description="Basic and acidic residues" evidence="4">
    <location>
        <begin position="466"/>
        <end position="482"/>
    </location>
</feature>
<feature type="compositionally biased region" description="Basic and acidic residues" evidence="4">
    <location>
        <begin position="352"/>
        <end position="362"/>
    </location>
</feature>
<dbReference type="InterPro" id="IPR036390">
    <property type="entry name" value="WH_DNA-bd_sf"/>
</dbReference>
<dbReference type="Proteomes" id="UP001165289">
    <property type="component" value="Unassembled WGS sequence"/>
</dbReference>
<evidence type="ECO:0000313" key="6">
    <source>
        <dbReference type="EMBL" id="KAI6646194.1"/>
    </source>
</evidence>
<dbReference type="GO" id="GO:0045727">
    <property type="term" value="P:positive regulation of translation"/>
    <property type="evidence" value="ECO:0007669"/>
    <property type="project" value="TreeGrafter"/>
</dbReference>
<dbReference type="SUPFAM" id="SSF54928">
    <property type="entry name" value="RNA-binding domain, RBD"/>
    <property type="match status" value="1"/>
</dbReference>
<dbReference type="InterPro" id="IPR006630">
    <property type="entry name" value="La_HTH"/>
</dbReference>
<gene>
    <name evidence="6" type="ORF">LOD99_9401</name>
</gene>
<sequence length="656" mass="72811">MTTIASDNTDSDTICSVRGLTLENGNGDSNSFETEDPIASVNKKTRNIDTHELKLSNFKNAQYDTSNCVAVATEIVTNGIDTSSEELSDRIRKQIEYYFSKENYWNDQYLLSQSDADRFVSIVILATFPAVKHLSTDLDAIRHALRGSVQLEMDPAENKVRPNLKRCILILRDIPEDTSPEEIEALFEGEGVPDVKGRVEFAINSNCYIRFDSEADASSAYQFVINKTYNGKPIYPRIKSASSSLPPSPDMPSPYPTRQFDQYPMYNYPAIPLPYMHPAPVSSWGPIEPILYQGYLKPTLLVPRYIPMPRMFPHKQSEFVGSPVTRNGSLEFNQSSPPNTRHHGNTSVSSEIHGREGGEGRSSRRKTGGKYPPREEKKPERIPTPKMDADSFPPLPTSPGVHTFQFHSPITPQTPVEPTNKTLSDIVRKGPTSVTSSLPRHTAANPPPSLGRGRGRGFLESPGCEVGDRHQEGDTETFKSDVSRPLGRGRKPKSQSTSDTPTQTNQLTDQSRSLSESGDKDISKSEKLSYAQMAQKLPPPPPPPLPEAANYLTASPTPSDSPNPTPSSTQTQGFFKDSSDTYFNSSSNRSTQDSDNKSSQRKHYVRVSNGPISRGVRGYNGSENPKLHRKGGYSNSRTSRERRAVHQDRDSAFRDH</sequence>
<dbReference type="Gene3D" id="1.10.10.10">
    <property type="entry name" value="Winged helix-like DNA-binding domain superfamily/Winged helix DNA-binding domain"/>
    <property type="match status" value="1"/>
</dbReference>
<accession>A0AAV7JBV6</accession>
<keyword evidence="1" id="KW-0597">Phosphoprotein</keyword>
<comment type="caution">
    <text evidence="6">The sequence shown here is derived from an EMBL/GenBank/DDBJ whole genome shotgun (WGS) entry which is preliminary data.</text>
</comment>
<feature type="compositionally biased region" description="Polar residues" evidence="4">
    <location>
        <begin position="324"/>
        <end position="339"/>
    </location>
</feature>
<name>A0AAV7JBV6_9METZ</name>
<dbReference type="PANTHER" id="PTHR22792">
    <property type="entry name" value="LUPUS LA PROTEIN-RELATED"/>
    <property type="match status" value="1"/>
</dbReference>
<dbReference type="InterPro" id="IPR036388">
    <property type="entry name" value="WH-like_DNA-bd_sf"/>
</dbReference>
<feature type="domain" description="HTH La-type RNA-binding" evidence="5">
    <location>
        <begin position="81"/>
        <end position="170"/>
    </location>
</feature>
<dbReference type="InterPro" id="IPR058699">
    <property type="entry name" value="RRM_LARP4/4B"/>
</dbReference>
<dbReference type="SUPFAM" id="SSF46785">
    <property type="entry name" value="Winged helix' DNA-binding domain"/>
    <property type="match status" value="1"/>
</dbReference>
<evidence type="ECO:0000256" key="4">
    <source>
        <dbReference type="SAM" id="MobiDB-lite"/>
    </source>
</evidence>
<feature type="compositionally biased region" description="Basic and acidic residues" evidence="4">
    <location>
        <begin position="638"/>
        <end position="656"/>
    </location>
</feature>
<dbReference type="GO" id="GO:0003730">
    <property type="term" value="F:mRNA 3'-UTR binding"/>
    <property type="evidence" value="ECO:0007669"/>
    <property type="project" value="TreeGrafter"/>
</dbReference>
<feature type="compositionally biased region" description="Polar residues" evidence="4">
    <location>
        <begin position="494"/>
        <end position="516"/>
    </location>
</feature>
<keyword evidence="2 3" id="KW-0694">RNA-binding</keyword>
<dbReference type="Pfam" id="PF26088">
    <property type="entry name" value="RRM_LARP4"/>
    <property type="match status" value="1"/>
</dbReference>
<dbReference type="CDD" id="cd07323">
    <property type="entry name" value="LAM"/>
    <property type="match status" value="1"/>
</dbReference>
<dbReference type="AlphaFoldDB" id="A0AAV7JBV6"/>
<feature type="compositionally biased region" description="Polar residues" evidence="4">
    <location>
        <begin position="580"/>
        <end position="591"/>
    </location>
</feature>
<dbReference type="EMBL" id="JAKMXF010000360">
    <property type="protein sequence ID" value="KAI6646194.1"/>
    <property type="molecule type" value="Genomic_DNA"/>
</dbReference>
<organism evidence="6 7">
    <name type="scientific">Oopsacas minuta</name>
    <dbReference type="NCBI Taxonomy" id="111878"/>
    <lineage>
        <taxon>Eukaryota</taxon>
        <taxon>Metazoa</taxon>
        <taxon>Porifera</taxon>
        <taxon>Hexactinellida</taxon>
        <taxon>Hexasterophora</taxon>
        <taxon>Lyssacinosida</taxon>
        <taxon>Leucopsacidae</taxon>
        <taxon>Oopsacas</taxon>
    </lineage>
</organism>
<dbReference type="InterPro" id="IPR045180">
    <property type="entry name" value="La_dom_prot"/>
</dbReference>
<dbReference type="PANTHER" id="PTHR22792:SF131">
    <property type="entry name" value="LA-RELATED PROTEIN LARP4B"/>
    <property type="match status" value="1"/>
</dbReference>
<proteinExistence type="predicted"/>